<evidence type="ECO:0000256" key="10">
    <source>
        <dbReference type="ARBA" id="ARBA00022777"/>
    </source>
</evidence>
<evidence type="ECO:0000256" key="9">
    <source>
        <dbReference type="ARBA" id="ARBA00022741"/>
    </source>
</evidence>
<dbReference type="Gene3D" id="3.30.450.300">
    <property type="entry name" value="Sensor histidine kinase RisS, periplasmic domain"/>
    <property type="match status" value="1"/>
</dbReference>
<gene>
    <name evidence="18" type="ORF">Ga0061063_1650</name>
</gene>
<dbReference type="CDD" id="cd06225">
    <property type="entry name" value="HAMP"/>
    <property type="match status" value="1"/>
</dbReference>
<evidence type="ECO:0000259" key="16">
    <source>
        <dbReference type="PROSITE" id="PS50109"/>
    </source>
</evidence>
<dbReference type="Gene3D" id="6.10.340.10">
    <property type="match status" value="1"/>
</dbReference>
<feature type="domain" description="Histidine kinase" evidence="16">
    <location>
        <begin position="236"/>
        <end position="435"/>
    </location>
</feature>
<dbReference type="EMBL" id="CYHA01000003">
    <property type="protein sequence ID" value="CUA83251.1"/>
    <property type="molecule type" value="Genomic_DNA"/>
</dbReference>
<dbReference type="InterPro" id="IPR003661">
    <property type="entry name" value="HisK_dim/P_dom"/>
</dbReference>
<evidence type="ECO:0000256" key="6">
    <source>
        <dbReference type="ARBA" id="ARBA00022553"/>
    </source>
</evidence>
<evidence type="ECO:0000256" key="3">
    <source>
        <dbReference type="ARBA" id="ARBA00012438"/>
    </source>
</evidence>
<comment type="catalytic activity">
    <reaction evidence="1">
        <text>ATP + protein L-histidine = ADP + protein N-phospho-L-histidine.</text>
        <dbReference type="EC" id="2.7.13.3"/>
    </reaction>
</comment>
<evidence type="ECO:0000256" key="2">
    <source>
        <dbReference type="ARBA" id="ARBA00004429"/>
    </source>
</evidence>
<dbReference type="OrthoDB" id="9804645at2"/>
<evidence type="ECO:0000256" key="12">
    <source>
        <dbReference type="ARBA" id="ARBA00022989"/>
    </source>
</evidence>
<dbReference type="Pfam" id="PF00512">
    <property type="entry name" value="HisKA"/>
    <property type="match status" value="1"/>
</dbReference>
<evidence type="ECO:0000259" key="17">
    <source>
        <dbReference type="PROSITE" id="PS50885"/>
    </source>
</evidence>
<keyword evidence="8 15" id="KW-0812">Transmembrane</keyword>
<feature type="transmembrane region" description="Helical" evidence="15">
    <location>
        <begin position="153"/>
        <end position="176"/>
    </location>
</feature>
<sequence>MRAFAGSLFLRLALLVVVTVLATQVFTLWLSVRQKHALLADQLYAQVIDTLADLEGSLDGMEPAGRRAFLRVYNREGFPQLLPGGAEKGPAFARRLPPLGQAVAERLSANLGEPVSVRWLRTGERQEMWVQVPLLGERYWLVMPMGRFLSPDFTPAMLAAAGVSLLAMLAAFGLAWRVTRPLTRLSDAARLLEAGGVPEPVPATGPREVRLLTERFNRMARALTDSARERRLMLAGLSHDLRTPLTRLKLALALQPDGGDKPDMLDDIDELSRIVQQFIDFARAEEGARLEPVALGDVAASVVGRFVREGMDVRLERQVEDERLADGLALERLLTNLIDNARRYGRAPFTVRLAKDGVDGVCLSVIDCGLGIPPEHREAALSPFERLTAHRGTDGGSGLGLAIVARIVRQHGGTLAFDDPPEGGFAVRVCLPGHVPPR</sequence>
<evidence type="ECO:0000256" key="13">
    <source>
        <dbReference type="ARBA" id="ARBA00023012"/>
    </source>
</evidence>
<dbReference type="SUPFAM" id="SSF55874">
    <property type="entry name" value="ATPase domain of HSP90 chaperone/DNA topoisomerase II/histidine kinase"/>
    <property type="match status" value="1"/>
</dbReference>
<evidence type="ECO:0000256" key="4">
    <source>
        <dbReference type="ARBA" id="ARBA00022475"/>
    </source>
</evidence>
<dbReference type="Gene3D" id="3.30.565.10">
    <property type="entry name" value="Histidine kinase-like ATPase, C-terminal domain"/>
    <property type="match status" value="1"/>
</dbReference>
<keyword evidence="10 18" id="KW-0418">Kinase</keyword>
<feature type="domain" description="HAMP" evidence="17">
    <location>
        <begin position="176"/>
        <end position="228"/>
    </location>
</feature>
<dbReference type="SUPFAM" id="SSF47384">
    <property type="entry name" value="Homodimeric domain of signal transducing histidine kinase"/>
    <property type="match status" value="1"/>
</dbReference>
<dbReference type="InterPro" id="IPR036890">
    <property type="entry name" value="HATPase_C_sf"/>
</dbReference>
<dbReference type="GO" id="GO:0000155">
    <property type="term" value="F:phosphorelay sensor kinase activity"/>
    <property type="evidence" value="ECO:0007669"/>
    <property type="project" value="InterPro"/>
</dbReference>
<dbReference type="Proteomes" id="UP000243535">
    <property type="component" value="Unassembled WGS sequence"/>
</dbReference>
<keyword evidence="14 15" id="KW-0472">Membrane</keyword>
<organism evidence="18 19">
    <name type="scientific">Gulbenkiania indica</name>
    <dbReference type="NCBI Taxonomy" id="375574"/>
    <lineage>
        <taxon>Bacteria</taxon>
        <taxon>Pseudomonadati</taxon>
        <taxon>Pseudomonadota</taxon>
        <taxon>Betaproteobacteria</taxon>
        <taxon>Neisseriales</taxon>
        <taxon>Chromobacteriaceae</taxon>
        <taxon>Gulbenkiania</taxon>
    </lineage>
</organism>
<dbReference type="PROSITE" id="PS50885">
    <property type="entry name" value="HAMP"/>
    <property type="match status" value="1"/>
</dbReference>
<dbReference type="InterPro" id="IPR005467">
    <property type="entry name" value="His_kinase_dom"/>
</dbReference>
<keyword evidence="4" id="KW-1003">Cell membrane</keyword>
<dbReference type="SMART" id="SM00387">
    <property type="entry name" value="HATPase_c"/>
    <property type="match status" value="1"/>
</dbReference>
<name>A0A0K6GWY7_9NEIS</name>
<dbReference type="InterPro" id="IPR004358">
    <property type="entry name" value="Sig_transdc_His_kin-like_C"/>
</dbReference>
<evidence type="ECO:0000256" key="11">
    <source>
        <dbReference type="ARBA" id="ARBA00022840"/>
    </source>
</evidence>
<dbReference type="InterPro" id="IPR050980">
    <property type="entry name" value="2C_sensor_his_kinase"/>
</dbReference>
<dbReference type="InterPro" id="IPR003660">
    <property type="entry name" value="HAMP_dom"/>
</dbReference>
<dbReference type="PRINTS" id="PR00344">
    <property type="entry name" value="BCTRLSENSOR"/>
</dbReference>
<keyword evidence="13" id="KW-0902">Two-component regulatory system</keyword>
<dbReference type="RefSeq" id="WP_055433866.1">
    <property type="nucleotide sequence ID" value="NZ_CYHA01000003.1"/>
</dbReference>
<keyword evidence="19" id="KW-1185">Reference proteome</keyword>
<dbReference type="SMART" id="SM00388">
    <property type="entry name" value="HisKA"/>
    <property type="match status" value="1"/>
</dbReference>
<keyword evidence="7" id="KW-0808">Transferase</keyword>
<proteinExistence type="predicted"/>
<evidence type="ECO:0000256" key="1">
    <source>
        <dbReference type="ARBA" id="ARBA00000085"/>
    </source>
</evidence>
<evidence type="ECO:0000256" key="7">
    <source>
        <dbReference type="ARBA" id="ARBA00022679"/>
    </source>
</evidence>
<keyword evidence="11" id="KW-0067">ATP-binding</keyword>
<dbReference type="PANTHER" id="PTHR44936">
    <property type="entry name" value="SENSOR PROTEIN CREC"/>
    <property type="match status" value="1"/>
</dbReference>
<dbReference type="PANTHER" id="PTHR44936:SF5">
    <property type="entry name" value="SENSOR HISTIDINE KINASE ENVZ"/>
    <property type="match status" value="1"/>
</dbReference>
<reference evidence="19" key="1">
    <citation type="submission" date="2015-08" db="EMBL/GenBank/DDBJ databases">
        <authorList>
            <person name="Varghese N."/>
        </authorList>
    </citation>
    <scope>NUCLEOTIDE SEQUENCE [LARGE SCALE GENOMIC DNA]</scope>
    <source>
        <strain evidence="19">DSM 17901</strain>
    </source>
</reference>
<dbReference type="Pfam" id="PF02518">
    <property type="entry name" value="HATPase_c"/>
    <property type="match status" value="1"/>
</dbReference>
<dbReference type="CDD" id="cd00082">
    <property type="entry name" value="HisKA"/>
    <property type="match status" value="1"/>
</dbReference>
<evidence type="ECO:0000256" key="15">
    <source>
        <dbReference type="SAM" id="Phobius"/>
    </source>
</evidence>
<accession>A0A0K6GWY7</accession>
<evidence type="ECO:0000256" key="5">
    <source>
        <dbReference type="ARBA" id="ARBA00022519"/>
    </source>
</evidence>
<dbReference type="Gene3D" id="1.10.287.130">
    <property type="match status" value="1"/>
</dbReference>
<dbReference type="InterPro" id="IPR036097">
    <property type="entry name" value="HisK_dim/P_sf"/>
</dbReference>
<dbReference type="EC" id="2.7.13.3" evidence="3"/>
<keyword evidence="9" id="KW-0547">Nucleotide-binding</keyword>
<protein>
    <recommendedName>
        <fullName evidence="3">histidine kinase</fullName>
        <ecNumber evidence="3">2.7.13.3</ecNumber>
    </recommendedName>
</protein>
<dbReference type="InterPro" id="IPR038421">
    <property type="entry name" value="RisS_PPD_sf"/>
</dbReference>
<dbReference type="GO" id="GO:0005524">
    <property type="term" value="F:ATP binding"/>
    <property type="evidence" value="ECO:0007669"/>
    <property type="project" value="UniProtKB-KW"/>
</dbReference>
<evidence type="ECO:0000256" key="8">
    <source>
        <dbReference type="ARBA" id="ARBA00022692"/>
    </source>
</evidence>
<dbReference type="SUPFAM" id="SSF158472">
    <property type="entry name" value="HAMP domain-like"/>
    <property type="match status" value="1"/>
</dbReference>
<dbReference type="CDD" id="cd00075">
    <property type="entry name" value="HATPase"/>
    <property type="match status" value="1"/>
</dbReference>
<keyword evidence="6" id="KW-0597">Phosphoprotein</keyword>
<evidence type="ECO:0000313" key="18">
    <source>
        <dbReference type="EMBL" id="CUA83251.1"/>
    </source>
</evidence>
<dbReference type="SMART" id="SM00304">
    <property type="entry name" value="HAMP"/>
    <property type="match status" value="1"/>
</dbReference>
<dbReference type="STRING" id="375574.GCA_001418035_01441"/>
<dbReference type="GO" id="GO:0005886">
    <property type="term" value="C:plasma membrane"/>
    <property type="evidence" value="ECO:0007669"/>
    <property type="project" value="UniProtKB-SubCell"/>
</dbReference>
<dbReference type="Pfam" id="PF00672">
    <property type="entry name" value="HAMP"/>
    <property type="match status" value="1"/>
</dbReference>
<keyword evidence="12 15" id="KW-1133">Transmembrane helix</keyword>
<evidence type="ECO:0000313" key="19">
    <source>
        <dbReference type="Proteomes" id="UP000243535"/>
    </source>
</evidence>
<keyword evidence="5" id="KW-0997">Cell inner membrane</keyword>
<dbReference type="AlphaFoldDB" id="A0A0K6GWY7"/>
<dbReference type="PROSITE" id="PS50109">
    <property type="entry name" value="HIS_KIN"/>
    <property type="match status" value="1"/>
</dbReference>
<evidence type="ECO:0000256" key="14">
    <source>
        <dbReference type="ARBA" id="ARBA00023136"/>
    </source>
</evidence>
<dbReference type="InterPro" id="IPR003594">
    <property type="entry name" value="HATPase_dom"/>
</dbReference>
<comment type="subcellular location">
    <subcellularLocation>
        <location evidence="2">Cell inner membrane</location>
        <topology evidence="2">Multi-pass membrane protein</topology>
    </subcellularLocation>
</comment>